<gene>
    <name evidence="1" type="ORF">BT62DRAFT_472338</name>
</gene>
<dbReference type="GeneID" id="66103368"/>
<proteinExistence type="predicted"/>
<keyword evidence="2" id="KW-1185">Reference proteome</keyword>
<protein>
    <recommendedName>
        <fullName evidence="3">F-box domain-containing protein</fullName>
    </recommendedName>
</protein>
<reference evidence="1" key="1">
    <citation type="submission" date="2020-11" db="EMBL/GenBank/DDBJ databases">
        <title>Adaptations for nitrogen fixation in a non-lichenized fungal sporocarp promotes dispersal by wood-feeding termites.</title>
        <authorList>
            <consortium name="DOE Joint Genome Institute"/>
            <person name="Koch R.A."/>
            <person name="Yoon G."/>
            <person name="Arayal U."/>
            <person name="Lail K."/>
            <person name="Amirebrahimi M."/>
            <person name="Labutti K."/>
            <person name="Lipzen A."/>
            <person name="Riley R."/>
            <person name="Barry K."/>
            <person name="Henrissat B."/>
            <person name="Grigoriev I.V."/>
            <person name="Herr J.R."/>
            <person name="Aime M.C."/>
        </authorList>
    </citation>
    <scope>NUCLEOTIDE SEQUENCE</scope>
    <source>
        <strain evidence="1">MCA 3950</strain>
    </source>
</reference>
<evidence type="ECO:0008006" key="3">
    <source>
        <dbReference type="Google" id="ProtNLM"/>
    </source>
</evidence>
<evidence type="ECO:0000313" key="1">
    <source>
        <dbReference type="EMBL" id="KAG7441738.1"/>
    </source>
</evidence>
<dbReference type="RefSeq" id="XP_043035238.1">
    <property type="nucleotide sequence ID" value="XM_043181072.1"/>
</dbReference>
<dbReference type="AlphaFoldDB" id="A0A9P8AMY6"/>
<sequence length="141" mass="16174">MLLSLPNELLQIIALEADERSRKRLRRTCKILSDLCTPPVFRSVKMYISWDGRWTPLALLFLTALSSGLELARHIKHLSGFLSESKELNDAASSSISDARTRKREEDVKLFNRLFVDAILLMMSLQLLSLERLEDDGRWNG</sequence>
<organism evidence="1 2">
    <name type="scientific">Guyanagaster necrorhizus</name>
    <dbReference type="NCBI Taxonomy" id="856835"/>
    <lineage>
        <taxon>Eukaryota</taxon>
        <taxon>Fungi</taxon>
        <taxon>Dikarya</taxon>
        <taxon>Basidiomycota</taxon>
        <taxon>Agaricomycotina</taxon>
        <taxon>Agaricomycetes</taxon>
        <taxon>Agaricomycetidae</taxon>
        <taxon>Agaricales</taxon>
        <taxon>Marasmiineae</taxon>
        <taxon>Physalacriaceae</taxon>
        <taxon>Guyanagaster</taxon>
    </lineage>
</organism>
<evidence type="ECO:0000313" key="2">
    <source>
        <dbReference type="Proteomes" id="UP000812287"/>
    </source>
</evidence>
<dbReference type="OrthoDB" id="2967309at2759"/>
<comment type="caution">
    <text evidence="1">The sequence shown here is derived from an EMBL/GenBank/DDBJ whole genome shotgun (WGS) entry which is preliminary data.</text>
</comment>
<dbReference type="Proteomes" id="UP000812287">
    <property type="component" value="Unassembled WGS sequence"/>
</dbReference>
<accession>A0A9P8AMY6</accession>
<name>A0A9P8AMY6_9AGAR</name>
<dbReference type="EMBL" id="MU250557">
    <property type="protein sequence ID" value="KAG7441738.1"/>
    <property type="molecule type" value="Genomic_DNA"/>
</dbReference>